<keyword evidence="2" id="KW-0186">Copper</keyword>
<dbReference type="Pfam" id="PF02630">
    <property type="entry name" value="SCO1-SenC"/>
    <property type="match status" value="1"/>
</dbReference>
<dbReference type="Gene3D" id="3.40.30.10">
    <property type="entry name" value="Glutaredoxin"/>
    <property type="match status" value="1"/>
</dbReference>
<organism evidence="4 5">
    <name type="scientific">Neobacillus pocheonensis</name>
    <dbReference type="NCBI Taxonomy" id="363869"/>
    <lineage>
        <taxon>Bacteria</taxon>
        <taxon>Bacillati</taxon>
        <taxon>Bacillota</taxon>
        <taxon>Bacilli</taxon>
        <taxon>Bacillales</taxon>
        <taxon>Bacillaceae</taxon>
        <taxon>Neobacillus</taxon>
    </lineage>
</organism>
<dbReference type="CDD" id="cd02968">
    <property type="entry name" value="SCO"/>
    <property type="match status" value="1"/>
</dbReference>
<dbReference type="PROSITE" id="PS51257">
    <property type="entry name" value="PROKAR_LIPOPROTEIN"/>
    <property type="match status" value="1"/>
</dbReference>
<dbReference type="SUPFAM" id="SSF52833">
    <property type="entry name" value="Thioredoxin-like"/>
    <property type="match status" value="1"/>
</dbReference>
<dbReference type="InterPro" id="IPR032693">
    <property type="entry name" value="YtkA-like_dom"/>
</dbReference>
<feature type="domain" description="Thioredoxin" evidence="3">
    <location>
        <begin position="130"/>
        <end position="293"/>
    </location>
</feature>
<evidence type="ECO:0000256" key="2">
    <source>
        <dbReference type="ARBA" id="ARBA00023008"/>
    </source>
</evidence>
<dbReference type="PROSITE" id="PS51352">
    <property type="entry name" value="THIOREDOXIN_2"/>
    <property type="match status" value="1"/>
</dbReference>
<evidence type="ECO:0000259" key="3">
    <source>
        <dbReference type="PROSITE" id="PS51352"/>
    </source>
</evidence>
<evidence type="ECO:0000313" key="4">
    <source>
        <dbReference type="EMBL" id="MCM2533372.1"/>
    </source>
</evidence>
<keyword evidence="5" id="KW-1185">Reference proteome</keyword>
<comment type="caution">
    <text evidence="4">The sequence shown here is derived from an EMBL/GenBank/DDBJ whole genome shotgun (WGS) entry which is preliminary data.</text>
</comment>
<evidence type="ECO:0000313" key="5">
    <source>
        <dbReference type="Proteomes" id="UP001523262"/>
    </source>
</evidence>
<comment type="similarity">
    <text evidence="1">Belongs to the SCO1/2 family.</text>
</comment>
<name>A0ABT0WAN6_9BACI</name>
<protein>
    <submittedName>
        <fullName evidence="4">SCO family protein</fullName>
    </submittedName>
</protein>
<dbReference type="Pfam" id="PF13115">
    <property type="entry name" value="YtkA"/>
    <property type="match status" value="1"/>
</dbReference>
<evidence type="ECO:0000256" key="1">
    <source>
        <dbReference type="ARBA" id="ARBA00010996"/>
    </source>
</evidence>
<dbReference type="InterPro" id="IPR013766">
    <property type="entry name" value="Thioredoxin_domain"/>
</dbReference>
<dbReference type="PANTHER" id="PTHR12151">
    <property type="entry name" value="ELECTRON TRANSPORT PROTIN SCO1/SENC FAMILY MEMBER"/>
    <property type="match status" value="1"/>
</dbReference>
<dbReference type="EMBL" id="JAMQCR010000001">
    <property type="protein sequence ID" value="MCM2533372.1"/>
    <property type="molecule type" value="Genomic_DNA"/>
</dbReference>
<gene>
    <name evidence="4" type="ORF">NDK43_14385</name>
</gene>
<accession>A0ABT0WAN6</accession>
<dbReference type="Proteomes" id="UP001523262">
    <property type="component" value="Unassembled WGS sequence"/>
</dbReference>
<dbReference type="InterPro" id="IPR036249">
    <property type="entry name" value="Thioredoxin-like_sf"/>
</dbReference>
<dbReference type="InterPro" id="IPR003782">
    <property type="entry name" value="SCO1/SenC"/>
</dbReference>
<proteinExistence type="inferred from homology"/>
<reference evidence="4 5" key="1">
    <citation type="submission" date="2022-06" db="EMBL/GenBank/DDBJ databases">
        <authorList>
            <person name="Jeon C.O."/>
        </authorList>
    </citation>
    <scope>NUCLEOTIDE SEQUENCE [LARGE SCALE GENOMIC DNA]</scope>
    <source>
        <strain evidence="4 5">KCTC 13943</strain>
    </source>
</reference>
<dbReference type="PANTHER" id="PTHR12151:SF25">
    <property type="entry name" value="LINALOOL DEHYDRATASE_ISOMERASE DOMAIN-CONTAINING PROTEIN"/>
    <property type="match status" value="1"/>
</dbReference>
<sequence length="293" mass="32341">MKRFAVFIVSLLLILIAGCAGVNSFQVNLSTPKTFTPGKAFPMQIKILDNQGRPVKGAKVSAELNMKNMDHGTIPVSIEETGDSKYVGIANLSMNGDWVADIKIENNGRTMEEEKQFTVEALTKENAHKVTKQVGLPDIKLIDENGEAVTKQNLLGKTVAMTFTYVNCDDPNACPILLGNFSNLQQDIKSKGINPKNILLVSVSIDPENDTPAVLKDHAKKMNFDTSYLKMLTGNRTEIKKIADTLGEHFEKKGSEVIHDNKTFIFNSDGTLTHEFSGSYIDREELYQVVTGN</sequence>